<gene>
    <name evidence="3 7" type="primary">coaBC</name>
    <name evidence="7" type="ORF">SUTMEG_05720</name>
</gene>
<name>A0A2Z6I891_9BURK</name>
<keyword evidence="1 3" id="KW-0210">Decarboxylase</keyword>
<dbReference type="SUPFAM" id="SSF102645">
    <property type="entry name" value="CoaB-like"/>
    <property type="match status" value="1"/>
</dbReference>
<dbReference type="GO" id="GO:0071513">
    <property type="term" value="C:phosphopantothenoylcysteine decarboxylase complex"/>
    <property type="evidence" value="ECO:0007669"/>
    <property type="project" value="TreeGrafter"/>
</dbReference>
<evidence type="ECO:0000256" key="4">
    <source>
        <dbReference type="RuleBase" id="RU364078"/>
    </source>
</evidence>
<keyword evidence="2 3" id="KW-0456">Lyase</keyword>
<keyword evidence="3 4" id="KW-0436">Ligase</keyword>
<comment type="cofactor">
    <cofactor evidence="3">
        <name>Mg(2+)</name>
        <dbReference type="ChEBI" id="CHEBI:18420"/>
    </cofactor>
</comment>
<dbReference type="PANTHER" id="PTHR14359">
    <property type="entry name" value="HOMO-OLIGOMERIC FLAVIN CONTAINING CYS DECARBOXYLASE FAMILY"/>
    <property type="match status" value="1"/>
</dbReference>
<comment type="similarity">
    <text evidence="3 4">In the N-terminal section; belongs to the HFCD (homo-oligomeric flavin containing Cys decarboxylase) superfamily.</text>
</comment>
<dbReference type="InterPro" id="IPR035929">
    <property type="entry name" value="CoaB-like_sf"/>
</dbReference>
<proteinExistence type="inferred from homology"/>
<dbReference type="EC" id="4.1.1.36" evidence="3"/>
<feature type="binding site" evidence="3">
    <location>
        <position position="355"/>
    </location>
    <ligand>
        <name>CTP</name>
        <dbReference type="ChEBI" id="CHEBI:37563"/>
    </ligand>
</feature>
<dbReference type="InterPro" id="IPR007085">
    <property type="entry name" value="DNA/pantothenate-metab_flavo_C"/>
</dbReference>
<comment type="catalytic activity">
    <reaction evidence="3 4">
        <text>(R)-4'-phosphopantothenate + L-cysteine + CTP = N-[(R)-4-phosphopantothenoyl]-L-cysteine + CMP + diphosphate + H(+)</text>
        <dbReference type="Rhea" id="RHEA:19397"/>
        <dbReference type="ChEBI" id="CHEBI:10986"/>
        <dbReference type="ChEBI" id="CHEBI:15378"/>
        <dbReference type="ChEBI" id="CHEBI:33019"/>
        <dbReference type="ChEBI" id="CHEBI:35235"/>
        <dbReference type="ChEBI" id="CHEBI:37563"/>
        <dbReference type="ChEBI" id="CHEBI:59458"/>
        <dbReference type="ChEBI" id="CHEBI:60377"/>
        <dbReference type="EC" id="6.3.2.5"/>
    </reaction>
</comment>
<feature type="binding site" evidence="3">
    <location>
        <position position="351"/>
    </location>
    <ligand>
        <name>CTP</name>
        <dbReference type="ChEBI" id="CHEBI:37563"/>
    </ligand>
</feature>
<feature type="active site" description="Proton donor" evidence="3">
    <location>
        <position position="161"/>
    </location>
</feature>
<comment type="function">
    <text evidence="3">Catalyzes two sequential steps in the biosynthesis of coenzyme A. In the first step cysteine is conjugated to 4'-phosphopantothenate to form 4-phosphopantothenoylcysteine. In the second step the latter compound is decarboxylated to form 4'-phosphopantotheine.</text>
</comment>
<dbReference type="GO" id="GO:0010181">
    <property type="term" value="F:FMN binding"/>
    <property type="evidence" value="ECO:0007669"/>
    <property type="project" value="UniProtKB-UniRule"/>
</dbReference>
<dbReference type="EMBL" id="AP018786">
    <property type="protein sequence ID" value="BBF22681.1"/>
    <property type="molecule type" value="Genomic_DNA"/>
</dbReference>
<evidence type="ECO:0000256" key="2">
    <source>
        <dbReference type="ARBA" id="ARBA00023239"/>
    </source>
</evidence>
<dbReference type="Gene3D" id="3.40.50.10300">
    <property type="entry name" value="CoaB-like"/>
    <property type="match status" value="1"/>
</dbReference>
<dbReference type="Pfam" id="PF02441">
    <property type="entry name" value="Flavoprotein"/>
    <property type="match status" value="1"/>
</dbReference>
<feature type="region of interest" description="Phosphopantothenate--cysteine ligase" evidence="3">
    <location>
        <begin position="193"/>
        <end position="408"/>
    </location>
</feature>
<feature type="domain" description="Flavoprotein" evidence="5">
    <location>
        <begin position="9"/>
        <end position="179"/>
    </location>
</feature>
<dbReference type="HAMAP" id="MF_02225">
    <property type="entry name" value="CoaBC"/>
    <property type="match status" value="1"/>
</dbReference>
<dbReference type="Proteomes" id="UP000271003">
    <property type="component" value="Chromosome"/>
</dbReference>
<dbReference type="InterPro" id="IPR036551">
    <property type="entry name" value="Flavin_trans-like"/>
</dbReference>
<organism evidence="7 8">
    <name type="scientific">Sutterella megalosphaeroides</name>
    <dbReference type="NCBI Taxonomy" id="2494234"/>
    <lineage>
        <taxon>Bacteria</taxon>
        <taxon>Pseudomonadati</taxon>
        <taxon>Pseudomonadota</taxon>
        <taxon>Betaproteobacteria</taxon>
        <taxon>Burkholderiales</taxon>
        <taxon>Sutterellaceae</taxon>
        <taxon>Sutterella</taxon>
    </lineage>
</organism>
<dbReference type="GO" id="GO:0004633">
    <property type="term" value="F:phosphopantothenoylcysteine decarboxylase activity"/>
    <property type="evidence" value="ECO:0007669"/>
    <property type="project" value="UniProtKB-UniRule"/>
</dbReference>
<dbReference type="UniPathway" id="UPA00241">
    <property type="reaction ID" value="UER00353"/>
</dbReference>
<comment type="caution">
    <text evidence="3">Lacks conserved residue(s) required for the propagation of feature annotation.</text>
</comment>
<dbReference type="Gene3D" id="3.40.50.1950">
    <property type="entry name" value="Flavin prenyltransferase-like"/>
    <property type="match status" value="1"/>
</dbReference>
<dbReference type="InterPro" id="IPR003382">
    <property type="entry name" value="Flavoprotein"/>
</dbReference>
<evidence type="ECO:0000256" key="3">
    <source>
        <dbReference type="HAMAP-Rule" id="MF_02225"/>
    </source>
</evidence>
<keyword evidence="8" id="KW-1185">Reference proteome</keyword>
<dbReference type="RefSeq" id="WP_120176366.1">
    <property type="nucleotide sequence ID" value="NZ_AP018786.1"/>
</dbReference>
<comment type="similarity">
    <text evidence="3 4">In the C-terminal section; belongs to the PPC synthetase family.</text>
</comment>
<sequence>MSSGLLNGKRITLALTGGIALYKICDVVRGLRRLGADVKVAMTEHAAQFVTPLTFEALSGHPVATTEWQPTPDGTMPHIDLTRGADLLLVAPATANILAKAAHGIADDLVSTLIAARRCPVVFVPAMNVNMWRNAPNRRNVELLREAGARFIGPVAGAQACGDEGEGRMTEPADILDRLEGIFAEPVLAGRRVLVTAGPTFEALDAVRGITNRSSGRQGWDIARAARDAGAEVTLVAGPTALRTPEGVRRIDVVSALEMHAAVMGELGQARAEGRPYELFFGVAAVADWRPADAFEGKWKKGASPEDPYRNVRWVQNPDILADVARSPFAPQAVVGFAAECASLEAYAREKLERKGARLIVANDVREAAGGTENRILIVSKDATQAFGPAPKRVVAEAVVKAAAAVLG</sequence>
<dbReference type="OrthoDB" id="9802554at2"/>
<keyword evidence="3 4" id="KW-0285">Flavoprotein</keyword>
<reference evidence="7 8" key="1">
    <citation type="journal article" date="2018" name="Int. J. Syst. Evol. Microbiol.">
        <title>Mesosutterella multiformis gen. nov., sp. nov., a member of the family Sutterellaceae and Sutterella megalosphaeroides sp. nov., isolated from human faeces.</title>
        <authorList>
            <person name="Sakamoto M."/>
            <person name="Ikeyama N."/>
            <person name="Kunihiro T."/>
            <person name="Iino T."/>
            <person name="Yuki M."/>
            <person name="Ohkuma M."/>
        </authorList>
    </citation>
    <scope>NUCLEOTIDE SEQUENCE [LARGE SCALE GENOMIC DNA]</scope>
    <source>
        <strain evidence="7 8">6FBBBH3</strain>
    </source>
</reference>
<comment type="catalytic activity">
    <reaction evidence="3 4">
        <text>N-[(R)-4-phosphopantothenoyl]-L-cysteine + H(+) = (R)-4'-phosphopantetheine + CO2</text>
        <dbReference type="Rhea" id="RHEA:16793"/>
        <dbReference type="ChEBI" id="CHEBI:15378"/>
        <dbReference type="ChEBI" id="CHEBI:16526"/>
        <dbReference type="ChEBI" id="CHEBI:59458"/>
        <dbReference type="ChEBI" id="CHEBI:61723"/>
        <dbReference type="EC" id="4.1.1.36"/>
    </reaction>
</comment>
<comment type="function">
    <text evidence="4">Catalyzes two steps in the biosynthesis of coenzyme A. In the first step cysteine is conjugated to 4'-phosphopantothenate to form 4-phosphopantothenoylcysteine, in the latter compound is decarboxylated to form 4'-phosphopantotheine.</text>
</comment>
<dbReference type="GO" id="GO:0004632">
    <property type="term" value="F:phosphopantothenate--cysteine ligase activity"/>
    <property type="evidence" value="ECO:0007669"/>
    <property type="project" value="UniProtKB-UniRule"/>
</dbReference>
<dbReference type="GO" id="GO:0046872">
    <property type="term" value="F:metal ion binding"/>
    <property type="evidence" value="ECO:0007669"/>
    <property type="project" value="UniProtKB-KW"/>
</dbReference>
<keyword evidence="3" id="KW-0479">Metal-binding</keyword>
<dbReference type="GO" id="GO:0015937">
    <property type="term" value="P:coenzyme A biosynthetic process"/>
    <property type="evidence" value="ECO:0007669"/>
    <property type="project" value="UniProtKB-UniRule"/>
</dbReference>
<dbReference type="KEGG" id="sutt:SUTMEG_05720"/>
<dbReference type="NCBIfam" id="TIGR00521">
    <property type="entry name" value="coaBC_dfp"/>
    <property type="match status" value="1"/>
</dbReference>
<evidence type="ECO:0000259" key="6">
    <source>
        <dbReference type="Pfam" id="PF04127"/>
    </source>
</evidence>
<evidence type="ECO:0000259" key="5">
    <source>
        <dbReference type="Pfam" id="PF02441"/>
    </source>
</evidence>
<feature type="region of interest" description="Phosphopantothenoylcysteine decarboxylase" evidence="3">
    <location>
        <begin position="1"/>
        <end position="192"/>
    </location>
</feature>
<dbReference type="Pfam" id="PF04127">
    <property type="entry name" value="DFP"/>
    <property type="match status" value="1"/>
</dbReference>
<dbReference type="InterPro" id="IPR005252">
    <property type="entry name" value="CoaBC"/>
</dbReference>
<comment type="pathway">
    <text evidence="3 4">Cofactor biosynthesis; coenzyme A biosynthesis; CoA from (R)-pantothenate: step 2/5.</text>
</comment>
<evidence type="ECO:0000313" key="8">
    <source>
        <dbReference type="Proteomes" id="UP000271003"/>
    </source>
</evidence>
<protein>
    <recommendedName>
        <fullName evidence="3">Coenzyme A biosynthesis bifunctional protein CoaBC</fullName>
    </recommendedName>
    <alternativeName>
        <fullName evidence="3">DNA/pantothenate metabolism flavoprotein</fullName>
    </alternativeName>
    <alternativeName>
        <fullName evidence="3">Phosphopantothenoylcysteine synthetase/decarboxylase</fullName>
        <shortName evidence="3">PPCS-PPCDC</shortName>
    </alternativeName>
    <domain>
        <recommendedName>
            <fullName evidence="3">Phosphopantothenoylcysteine decarboxylase</fullName>
            <shortName evidence="3">PPC decarboxylase</shortName>
            <shortName evidence="3">PPC-DC</shortName>
            <ecNumber evidence="3">4.1.1.36</ecNumber>
        </recommendedName>
        <alternativeName>
            <fullName evidence="3">CoaC</fullName>
        </alternativeName>
    </domain>
    <domain>
        <recommendedName>
            <fullName evidence="3">Phosphopantothenate--cysteine ligase</fullName>
            <ecNumber evidence="3">6.3.2.5</ecNumber>
        </recommendedName>
        <alternativeName>
            <fullName evidence="3">CoaB</fullName>
        </alternativeName>
        <alternativeName>
            <fullName evidence="3">Phosphopantothenoylcysteine synthetase</fullName>
            <shortName evidence="3">PPC synthetase</shortName>
            <shortName evidence="3">PPC-S</shortName>
        </alternativeName>
    </domain>
</protein>
<keyword evidence="3" id="KW-0511">Multifunctional enzyme</keyword>
<feature type="binding site" evidence="3">
    <location>
        <position position="288"/>
    </location>
    <ligand>
        <name>CTP</name>
        <dbReference type="ChEBI" id="CHEBI:37563"/>
    </ligand>
</feature>
<accession>A0A2Z6I891</accession>
<evidence type="ECO:0000256" key="1">
    <source>
        <dbReference type="ARBA" id="ARBA00022793"/>
    </source>
</evidence>
<dbReference type="PANTHER" id="PTHR14359:SF6">
    <property type="entry name" value="PHOSPHOPANTOTHENOYLCYSTEINE DECARBOXYLASE"/>
    <property type="match status" value="1"/>
</dbReference>
<feature type="binding site" evidence="3">
    <location>
        <begin position="318"/>
        <end position="321"/>
    </location>
    <ligand>
        <name>CTP</name>
        <dbReference type="ChEBI" id="CHEBI:37563"/>
    </ligand>
</feature>
<comment type="cofactor">
    <cofactor evidence="3">
        <name>FMN</name>
        <dbReference type="ChEBI" id="CHEBI:58210"/>
    </cofactor>
    <text evidence="3">Binds 1 FMN per subunit.</text>
</comment>
<keyword evidence="3 4" id="KW-0288">FMN</keyword>
<feature type="binding site" evidence="3">
    <location>
        <position position="337"/>
    </location>
    <ligand>
        <name>CTP</name>
        <dbReference type="ChEBI" id="CHEBI:37563"/>
    </ligand>
</feature>
<feature type="domain" description="DNA/pantothenate metabolism flavoprotein C-terminal" evidence="6">
    <location>
        <begin position="188"/>
        <end position="404"/>
    </location>
</feature>
<comment type="pathway">
    <text evidence="3 4">Cofactor biosynthesis; coenzyme A biosynthesis; CoA from (R)-pantothenate: step 3/5.</text>
</comment>
<dbReference type="EC" id="6.3.2.5" evidence="3"/>
<dbReference type="AlphaFoldDB" id="A0A2Z6I891"/>
<keyword evidence="3" id="KW-0460">Magnesium</keyword>
<dbReference type="GO" id="GO:0015941">
    <property type="term" value="P:pantothenate catabolic process"/>
    <property type="evidence" value="ECO:0007669"/>
    <property type="project" value="InterPro"/>
</dbReference>
<evidence type="ECO:0000313" key="7">
    <source>
        <dbReference type="EMBL" id="BBF22681.1"/>
    </source>
</evidence>
<dbReference type="SUPFAM" id="SSF52507">
    <property type="entry name" value="Homo-oligomeric flavin-containing Cys decarboxylases, HFCD"/>
    <property type="match status" value="1"/>
</dbReference>
<feature type="binding site" evidence="3">
    <location>
        <position position="298"/>
    </location>
    <ligand>
        <name>CTP</name>
        <dbReference type="ChEBI" id="CHEBI:37563"/>
    </ligand>
</feature>